<feature type="transmembrane region" description="Helical" evidence="1">
    <location>
        <begin position="96"/>
        <end position="116"/>
    </location>
</feature>
<reference evidence="2" key="1">
    <citation type="submission" date="2023-03" db="EMBL/GenBank/DDBJ databases">
        <title>Draft assemblies of triclosan tolerant bacteria isolated from returned activated sludge.</title>
        <authorList>
            <person name="Van Hamelsveld S."/>
        </authorList>
    </citation>
    <scope>NUCLEOTIDE SEQUENCE</scope>
    <source>
        <strain evidence="2">GW210015_S63</strain>
    </source>
</reference>
<keyword evidence="1" id="KW-0472">Membrane</keyword>
<dbReference type="Proteomes" id="UP001220662">
    <property type="component" value="Unassembled WGS sequence"/>
</dbReference>
<comment type="caution">
    <text evidence="2">The sequence shown here is derived from an EMBL/GenBank/DDBJ whole genome shotgun (WGS) entry which is preliminary data.</text>
</comment>
<evidence type="ECO:0000313" key="3">
    <source>
        <dbReference type="Proteomes" id="UP001220662"/>
    </source>
</evidence>
<dbReference type="RefSeq" id="WP_152989158.1">
    <property type="nucleotide sequence ID" value="NZ_JARJLR010000207.1"/>
</dbReference>
<protein>
    <submittedName>
        <fullName evidence="2">Uncharacterized protein</fullName>
    </submittedName>
</protein>
<feature type="transmembrane region" description="Helical" evidence="1">
    <location>
        <begin position="71"/>
        <end position="90"/>
    </location>
</feature>
<organism evidence="2 3">
    <name type="scientific">Pseudomonas citronellolis</name>
    <dbReference type="NCBI Taxonomy" id="53408"/>
    <lineage>
        <taxon>Bacteria</taxon>
        <taxon>Pseudomonadati</taxon>
        <taxon>Pseudomonadota</taxon>
        <taxon>Gammaproteobacteria</taxon>
        <taxon>Pseudomonadales</taxon>
        <taxon>Pseudomonadaceae</taxon>
        <taxon>Pseudomonas</taxon>
    </lineage>
</organism>
<keyword evidence="1" id="KW-1133">Transmembrane helix</keyword>
<dbReference type="EMBL" id="JARJLR010000207">
    <property type="protein sequence ID" value="MDF3842290.1"/>
    <property type="molecule type" value="Genomic_DNA"/>
</dbReference>
<sequence length="214" mass="24373">MPFYLFVIYMHENKLFSYDFFRDGVFGLYIFVFVSSIFIVLLSLTFYGFVIWAKVGLTQLRREGKNHCRGITWFFFGMSCFMHYIFFLIAMDAGRLTVLLWLMAISAIFCLFFCSFAGHGFKRNAQNWMSPLAFIFLSAFLPFANQDVTAEVVAMGLRGFNVGGGKNIVISQKDEGGEIRGKLSLLSPQNAYLKDSKGRLEIVPLTVSSTVVIW</sequence>
<dbReference type="AlphaFoldDB" id="A0AAW6P6F7"/>
<feature type="transmembrane region" description="Helical" evidence="1">
    <location>
        <begin position="26"/>
        <end position="50"/>
    </location>
</feature>
<evidence type="ECO:0000256" key="1">
    <source>
        <dbReference type="SAM" id="Phobius"/>
    </source>
</evidence>
<evidence type="ECO:0000313" key="2">
    <source>
        <dbReference type="EMBL" id="MDF3842290.1"/>
    </source>
</evidence>
<feature type="transmembrane region" description="Helical" evidence="1">
    <location>
        <begin position="128"/>
        <end position="145"/>
    </location>
</feature>
<name>A0AAW6P6F7_9PSED</name>
<proteinExistence type="predicted"/>
<accession>A0AAW6P6F7</accession>
<keyword evidence="1" id="KW-0812">Transmembrane</keyword>
<gene>
    <name evidence="2" type="ORF">P3W55_11285</name>
</gene>